<evidence type="ECO:0000313" key="8">
    <source>
        <dbReference type="EMBL" id="KAE8704608.1"/>
    </source>
</evidence>
<dbReference type="PANTHER" id="PTHR21654:SF60">
    <property type="entry name" value="TRIHELIX TRANSCRIPTION FACTOR PTL"/>
    <property type="match status" value="1"/>
</dbReference>
<dbReference type="Pfam" id="PF03004">
    <property type="entry name" value="Transposase_24"/>
    <property type="match status" value="1"/>
</dbReference>
<dbReference type="Pfam" id="PF13837">
    <property type="entry name" value="Myb_DNA-bind_4"/>
    <property type="match status" value="2"/>
</dbReference>
<evidence type="ECO:0000256" key="6">
    <source>
        <dbReference type="SAM" id="MobiDB-lite"/>
    </source>
</evidence>
<dbReference type="Proteomes" id="UP000436088">
    <property type="component" value="Unassembled WGS sequence"/>
</dbReference>
<keyword evidence="5" id="KW-0539">Nucleus</keyword>
<feature type="region of interest" description="Disordered" evidence="6">
    <location>
        <begin position="504"/>
        <end position="529"/>
    </location>
</feature>
<dbReference type="GO" id="GO:0003677">
    <property type="term" value="F:DNA binding"/>
    <property type="evidence" value="ECO:0007669"/>
    <property type="project" value="UniProtKB-KW"/>
</dbReference>
<feature type="region of interest" description="Disordered" evidence="6">
    <location>
        <begin position="1"/>
        <end position="32"/>
    </location>
</feature>
<proteinExistence type="predicted"/>
<organism evidence="8 9">
    <name type="scientific">Hibiscus syriacus</name>
    <name type="common">Rose of Sharon</name>
    <dbReference type="NCBI Taxonomy" id="106335"/>
    <lineage>
        <taxon>Eukaryota</taxon>
        <taxon>Viridiplantae</taxon>
        <taxon>Streptophyta</taxon>
        <taxon>Embryophyta</taxon>
        <taxon>Tracheophyta</taxon>
        <taxon>Spermatophyta</taxon>
        <taxon>Magnoliopsida</taxon>
        <taxon>eudicotyledons</taxon>
        <taxon>Gunneridae</taxon>
        <taxon>Pentapetalae</taxon>
        <taxon>rosids</taxon>
        <taxon>malvids</taxon>
        <taxon>Malvales</taxon>
        <taxon>Malvaceae</taxon>
        <taxon>Malvoideae</taxon>
        <taxon>Hibiscus</taxon>
    </lineage>
</organism>
<dbReference type="InterPro" id="IPR001005">
    <property type="entry name" value="SANT/Myb"/>
</dbReference>
<keyword evidence="4" id="KW-0804">Transcription</keyword>
<feature type="compositionally biased region" description="Basic and acidic residues" evidence="6">
    <location>
        <begin position="1"/>
        <end position="11"/>
    </location>
</feature>
<sequence length="779" mass="88650">MPMRKLSDLRIVRASQEEEETNNEESTGVGSSEVLITVEEDVEIEGEIFIRGLRRLFKASVREEMERPQKYQWEDTVKFWSSKKGHDREQVGVASRQQQKFTHTVGSKSFACIANDEENTSGCKVGRIKLFDMTHTKKDGTPMTDEAAKIMEKLRDKRAEYEATTSSHGIVNADDIKNQVINEVLAADASIRVLESPLAFYFVQTSEYPLSLSLSTHASTVSLTIVAQNTIDSLLFHMEMENHHPYCMPDLRQLLNGRPSHFQTVAHDPELFSSGNRNLPPPQPPHHHHHQQFDMMQMVGRQVGHELMPSGIHYDFQSDATPNNCTPTAAVAVNGGSTPSASCGFDGEAIPFGGDGGTGRWPRQETLTLLEIRSRLDPKFKEANQKGPLWDEVSRIMCEDHGYQRSGKKCREKFENLYKYYKKTKEGKAGRQDGKHYRFFRQLEALYGETSNSISGQETQFVGNNFLFHATQNCNITHANQDVHHSQKLCDSLSLSNSFEFDPSSSDDNGLSPEAAMENGTYSRKKKSGGSRCCKAKIKEFIDSQMRKLIESQEAWLEKLTMTLEEKEKERVLREEHWRREEAARIDREHKFWAKERAWIEARDSALMEALQNFTGKQLKGVTSPEMVMASEMENQCETLKDTVKVDGWQETEISRLIQLRTTMEGCSEEILWEEIAAKMVCLGFEKSALMCKEKWDSIGGYLMKTNKKRKENPRDHCGYYQNNESLYSETLRLGANDGSSPSKAVGNSVNDRCFPFLMADGENYWDSYGLKLNKGENQ</sequence>
<dbReference type="InterPro" id="IPR044822">
    <property type="entry name" value="Myb_DNA-bind_4"/>
</dbReference>
<protein>
    <submittedName>
        <fullName evidence="8">Fructose-bisphosphate aldolase cytoplasmic isozyme-like</fullName>
    </submittedName>
</protein>
<dbReference type="PROSITE" id="PS50090">
    <property type="entry name" value="MYB_LIKE"/>
    <property type="match status" value="2"/>
</dbReference>
<dbReference type="Gene3D" id="1.10.10.60">
    <property type="entry name" value="Homeodomain-like"/>
    <property type="match status" value="2"/>
</dbReference>
<dbReference type="EMBL" id="VEPZ02000992">
    <property type="protein sequence ID" value="KAE8704608.1"/>
    <property type="molecule type" value="Genomic_DNA"/>
</dbReference>
<feature type="region of interest" description="Disordered" evidence="6">
    <location>
        <begin position="272"/>
        <end position="291"/>
    </location>
</feature>
<keyword evidence="2" id="KW-0805">Transcription regulation</keyword>
<evidence type="ECO:0000256" key="1">
    <source>
        <dbReference type="ARBA" id="ARBA00004123"/>
    </source>
</evidence>
<accession>A0A6A3AKQ0</accession>
<evidence type="ECO:0000259" key="7">
    <source>
        <dbReference type="PROSITE" id="PS50090"/>
    </source>
</evidence>
<evidence type="ECO:0000256" key="3">
    <source>
        <dbReference type="ARBA" id="ARBA00023125"/>
    </source>
</evidence>
<dbReference type="FunFam" id="1.10.10.60:FF:000342">
    <property type="entry name" value="trihelix transcription factor PTL-like"/>
    <property type="match status" value="1"/>
</dbReference>
<gene>
    <name evidence="8" type="ORF">F3Y22_tig00110450pilonHSYRG00952</name>
</gene>
<evidence type="ECO:0000256" key="2">
    <source>
        <dbReference type="ARBA" id="ARBA00023015"/>
    </source>
</evidence>
<dbReference type="PANTHER" id="PTHR21654">
    <property type="entry name" value="FI21293P1"/>
    <property type="match status" value="1"/>
</dbReference>
<dbReference type="InterPro" id="IPR004252">
    <property type="entry name" value="Probable_transposase_24"/>
</dbReference>
<dbReference type="AlphaFoldDB" id="A0A6A3AKQ0"/>
<name>A0A6A3AKQ0_HIBSY</name>
<dbReference type="SMART" id="SM00717">
    <property type="entry name" value="SANT"/>
    <property type="match status" value="2"/>
</dbReference>
<comment type="caution">
    <text evidence="8">The sequence shown here is derived from an EMBL/GenBank/DDBJ whole genome shotgun (WGS) entry which is preliminary data.</text>
</comment>
<feature type="domain" description="Myb-like" evidence="7">
    <location>
        <begin position="359"/>
        <end position="418"/>
    </location>
</feature>
<keyword evidence="9" id="KW-1185">Reference proteome</keyword>
<feature type="domain" description="Myb-like" evidence="7">
    <location>
        <begin position="641"/>
        <end position="700"/>
    </location>
</feature>
<dbReference type="GO" id="GO:0005634">
    <property type="term" value="C:nucleus"/>
    <property type="evidence" value="ECO:0007669"/>
    <property type="project" value="UniProtKB-SubCell"/>
</dbReference>
<evidence type="ECO:0000256" key="5">
    <source>
        <dbReference type="ARBA" id="ARBA00023242"/>
    </source>
</evidence>
<reference evidence="8" key="1">
    <citation type="submission" date="2019-09" db="EMBL/GenBank/DDBJ databases">
        <title>Draft genome information of white flower Hibiscus syriacus.</title>
        <authorList>
            <person name="Kim Y.-M."/>
        </authorList>
    </citation>
    <scope>NUCLEOTIDE SEQUENCE [LARGE SCALE GENOMIC DNA]</scope>
    <source>
        <strain evidence="8">YM2019G1</strain>
    </source>
</reference>
<dbReference type="CDD" id="cd12203">
    <property type="entry name" value="GT1"/>
    <property type="match status" value="2"/>
</dbReference>
<keyword evidence="3" id="KW-0238">DNA-binding</keyword>
<evidence type="ECO:0000256" key="4">
    <source>
        <dbReference type="ARBA" id="ARBA00023163"/>
    </source>
</evidence>
<comment type="subcellular location">
    <subcellularLocation>
        <location evidence="1">Nucleus</location>
    </subcellularLocation>
</comment>
<evidence type="ECO:0000313" key="9">
    <source>
        <dbReference type="Proteomes" id="UP000436088"/>
    </source>
</evidence>
<dbReference type="GO" id="GO:0006355">
    <property type="term" value="P:regulation of DNA-templated transcription"/>
    <property type="evidence" value="ECO:0007669"/>
    <property type="project" value="UniProtKB-ARBA"/>
</dbReference>